<evidence type="ECO:0000256" key="1">
    <source>
        <dbReference type="ARBA" id="ARBA00006207"/>
    </source>
</evidence>
<evidence type="ECO:0000313" key="7">
    <source>
        <dbReference type="EMBL" id="KAA0176810.1"/>
    </source>
</evidence>
<dbReference type="Pfam" id="PF22037">
    <property type="entry name" value="PSD13_N"/>
    <property type="match status" value="1"/>
</dbReference>
<dbReference type="InterPro" id="IPR035298">
    <property type="entry name" value="PSMD13"/>
</dbReference>
<feature type="compositionally biased region" description="Low complexity" evidence="3">
    <location>
        <begin position="232"/>
        <end position="257"/>
    </location>
</feature>
<dbReference type="InterPro" id="IPR054179">
    <property type="entry name" value="PSD13_N"/>
</dbReference>
<evidence type="ECO:0000256" key="2">
    <source>
        <dbReference type="ARBA" id="ARBA00022942"/>
    </source>
</evidence>
<sequence>MAITFAENAAREFPDLAPTYNSLASLFTKQLWFQATEILVDFVRDPENTRGDNMIKLWHAYIRQAGRRMHPVKFAHLTALCAGQLHAVNPAEAKEMMEEVVGSKSVGIEHDHGRIVGTLELAALKLREGDSKACRDAVDEARPAVEALEDADPLVQATFHRVSAELYRVTGPAEAFHESCMSYLARMPLESIPRATRPALAVDLAVSALLADNVFSFAEVLDHPIAASIGAGPSGEASAPGAAPSSSSSSSAASAAAGAGGSTAGKVEVTEPWLADLMRAADRGDVEAVATCISSNAAGIERHAALKAGLEAFKAKAVLMALMSAAAARPPAERSLAFAEIADTCGLDKAQVEWVVMRAVAKGLIEATIDGVDEVVHVRYVRPRALGREAVGKLGEAVRAWSQRTHVQLVTVQDSARDIMS</sequence>
<evidence type="ECO:0000313" key="5">
    <source>
        <dbReference type="EMBL" id="KAA0145660.1"/>
    </source>
</evidence>
<evidence type="ECO:0000313" key="6">
    <source>
        <dbReference type="EMBL" id="KAA0152396.1"/>
    </source>
</evidence>
<dbReference type="InterPro" id="IPR036388">
    <property type="entry name" value="WH-like_DNA-bd_sf"/>
</dbReference>
<proteinExistence type="inferred from homology"/>
<dbReference type="EMBL" id="VLTN01000021">
    <property type="protein sequence ID" value="KAA0152396.1"/>
    <property type="molecule type" value="Genomic_DNA"/>
</dbReference>
<evidence type="ECO:0000256" key="3">
    <source>
        <dbReference type="SAM" id="MobiDB-lite"/>
    </source>
</evidence>
<comment type="caution">
    <text evidence="5">The sequence shown here is derived from an EMBL/GenBank/DDBJ whole genome shotgun (WGS) entry which is preliminary data.</text>
</comment>
<protein>
    <recommendedName>
        <fullName evidence="4">PCI domain-containing protein</fullName>
    </recommendedName>
</protein>
<dbReference type="GO" id="GO:0008541">
    <property type="term" value="C:proteasome regulatory particle, lid subcomplex"/>
    <property type="evidence" value="ECO:0007669"/>
    <property type="project" value="TreeGrafter"/>
</dbReference>
<dbReference type="EMBL" id="VLTO01000006">
    <property type="protein sequence ID" value="KAA0176810.1"/>
    <property type="molecule type" value="Genomic_DNA"/>
</dbReference>
<dbReference type="SUPFAM" id="SSF46785">
    <property type="entry name" value="Winged helix' DNA-binding domain"/>
    <property type="match status" value="1"/>
</dbReference>
<dbReference type="GO" id="GO:0005198">
    <property type="term" value="F:structural molecule activity"/>
    <property type="evidence" value="ECO:0007669"/>
    <property type="project" value="TreeGrafter"/>
</dbReference>
<dbReference type="GO" id="GO:0005829">
    <property type="term" value="C:cytosol"/>
    <property type="evidence" value="ECO:0007669"/>
    <property type="project" value="TreeGrafter"/>
</dbReference>
<evidence type="ECO:0000313" key="9">
    <source>
        <dbReference type="Proteomes" id="UP000323011"/>
    </source>
</evidence>
<comment type="similarity">
    <text evidence="1">Belongs to the proteasome subunit S11 family.</text>
</comment>
<dbReference type="GO" id="GO:0005634">
    <property type="term" value="C:nucleus"/>
    <property type="evidence" value="ECO:0007669"/>
    <property type="project" value="TreeGrafter"/>
</dbReference>
<dbReference type="PANTHER" id="PTHR10539:SF0">
    <property type="entry name" value="26S PROTEASOME NON-ATPASE REGULATORY SUBUNIT 13"/>
    <property type="match status" value="1"/>
</dbReference>
<dbReference type="Proteomes" id="UP000322899">
    <property type="component" value="Unassembled WGS sequence"/>
</dbReference>
<keyword evidence="9" id="KW-1185">Reference proteome</keyword>
<dbReference type="Pfam" id="PF01399">
    <property type="entry name" value="PCI"/>
    <property type="match status" value="1"/>
</dbReference>
<gene>
    <name evidence="7" type="ORF">FNF27_01632</name>
    <name evidence="6" type="ORF">FNF29_03962</name>
    <name evidence="5" type="ORF">FNF29_08445</name>
</gene>
<name>A0A5A8C0R8_CAFRO</name>
<dbReference type="OMA" id="SFEDYWE"/>
<dbReference type="EMBL" id="VLTN01000143">
    <property type="protein sequence ID" value="KAA0145660.1"/>
    <property type="molecule type" value="Genomic_DNA"/>
</dbReference>
<dbReference type="PANTHER" id="PTHR10539">
    <property type="entry name" value="26S PROTEASOME NON-ATPASE REGULATORY SUBUNIT 13"/>
    <property type="match status" value="1"/>
</dbReference>
<dbReference type="SMART" id="SM00088">
    <property type="entry name" value="PINT"/>
    <property type="match status" value="1"/>
</dbReference>
<dbReference type="AlphaFoldDB" id="A0A5A8C0R8"/>
<feature type="region of interest" description="Disordered" evidence="3">
    <location>
        <begin position="232"/>
        <end position="263"/>
    </location>
</feature>
<dbReference type="InterPro" id="IPR000717">
    <property type="entry name" value="PCI_dom"/>
</dbReference>
<accession>A0A5A8C0R8</accession>
<evidence type="ECO:0000313" key="8">
    <source>
        <dbReference type="Proteomes" id="UP000322899"/>
    </source>
</evidence>
<dbReference type="InterPro" id="IPR036390">
    <property type="entry name" value="WH_DNA-bd_sf"/>
</dbReference>
<dbReference type="OrthoDB" id="1093at2759"/>
<evidence type="ECO:0000259" key="4">
    <source>
        <dbReference type="SMART" id="SM00088"/>
    </source>
</evidence>
<keyword evidence="2" id="KW-0647">Proteasome</keyword>
<feature type="domain" description="PCI" evidence="4">
    <location>
        <begin position="308"/>
        <end position="401"/>
    </location>
</feature>
<dbReference type="GO" id="GO:0006511">
    <property type="term" value="P:ubiquitin-dependent protein catabolic process"/>
    <property type="evidence" value="ECO:0007669"/>
    <property type="project" value="TreeGrafter"/>
</dbReference>
<organism evidence="5 9">
    <name type="scientific">Cafeteria roenbergensis</name>
    <name type="common">Marine flagellate</name>
    <dbReference type="NCBI Taxonomy" id="33653"/>
    <lineage>
        <taxon>Eukaryota</taxon>
        <taxon>Sar</taxon>
        <taxon>Stramenopiles</taxon>
        <taxon>Bigyra</taxon>
        <taxon>Opalozoa</taxon>
        <taxon>Bicosoecida</taxon>
        <taxon>Cafeteriaceae</taxon>
        <taxon>Cafeteria</taxon>
    </lineage>
</organism>
<dbReference type="Proteomes" id="UP000323011">
    <property type="component" value="Unassembled WGS sequence"/>
</dbReference>
<reference evidence="8 9" key="1">
    <citation type="submission" date="2019-07" db="EMBL/GenBank/DDBJ databases">
        <title>Genomes of Cafeteria roenbergensis.</title>
        <authorList>
            <person name="Fischer M.G."/>
            <person name="Hackl T."/>
            <person name="Roman M."/>
        </authorList>
    </citation>
    <scope>NUCLEOTIDE SEQUENCE [LARGE SCALE GENOMIC DNA]</scope>
    <source>
        <strain evidence="5 9">BVI</strain>
        <strain evidence="7 8">E4-10P</strain>
    </source>
</reference>
<dbReference type="Gene3D" id="1.10.10.10">
    <property type="entry name" value="Winged helix-like DNA-binding domain superfamily/Winged helix DNA-binding domain"/>
    <property type="match status" value="1"/>
</dbReference>